<dbReference type="EMBL" id="MZNU01000257">
    <property type="protein sequence ID" value="OWP01844.1"/>
    <property type="molecule type" value="Genomic_DNA"/>
</dbReference>
<name>A0A218Z2D0_9HELO</name>
<dbReference type="AlphaFoldDB" id="A0A218Z2D0"/>
<evidence type="ECO:0000313" key="2">
    <source>
        <dbReference type="EMBL" id="OWP01844.1"/>
    </source>
</evidence>
<dbReference type="Proteomes" id="UP000242519">
    <property type="component" value="Unassembled WGS sequence"/>
</dbReference>
<dbReference type="InParanoid" id="A0A218Z2D0"/>
<keyword evidence="3" id="KW-1185">Reference proteome</keyword>
<gene>
    <name evidence="2" type="ORF">B2J93_4694</name>
</gene>
<comment type="caution">
    <text evidence="2">The sequence shown here is derived from an EMBL/GenBank/DDBJ whole genome shotgun (WGS) entry which is preliminary data.</text>
</comment>
<accession>A0A218Z2D0</accession>
<protein>
    <submittedName>
        <fullName evidence="2">Uncharacterized protein</fullName>
    </submittedName>
</protein>
<feature type="region of interest" description="Disordered" evidence="1">
    <location>
        <begin position="94"/>
        <end position="151"/>
    </location>
</feature>
<organism evidence="2 3">
    <name type="scientific">Diplocarpon coronariae</name>
    <dbReference type="NCBI Taxonomy" id="2795749"/>
    <lineage>
        <taxon>Eukaryota</taxon>
        <taxon>Fungi</taxon>
        <taxon>Dikarya</taxon>
        <taxon>Ascomycota</taxon>
        <taxon>Pezizomycotina</taxon>
        <taxon>Leotiomycetes</taxon>
        <taxon>Helotiales</taxon>
        <taxon>Drepanopezizaceae</taxon>
        <taxon>Diplocarpon</taxon>
    </lineage>
</organism>
<sequence>MSAALLDLRATPWAMPTSTNLHRGEPTLAPRGRDCSEANPAEVRVCGRTMDARWDESMKSDGQVVRERGCIPRTGWHRLKGWLVPAPRKLGASLLASISPSQRSTSRPPRRRRAGAAAPTVSPRRRCSSRPRQEWLGGMGPATLPTSIGGF</sequence>
<feature type="compositionally biased region" description="Low complexity" evidence="1">
    <location>
        <begin position="96"/>
        <end position="107"/>
    </location>
</feature>
<evidence type="ECO:0000256" key="1">
    <source>
        <dbReference type="SAM" id="MobiDB-lite"/>
    </source>
</evidence>
<reference evidence="2 3" key="1">
    <citation type="submission" date="2017-04" db="EMBL/GenBank/DDBJ databases">
        <title>Draft genome sequence of Marssonina coronaria NL1: causal agent of apple blotch.</title>
        <authorList>
            <person name="Cheng Q."/>
        </authorList>
    </citation>
    <scope>NUCLEOTIDE SEQUENCE [LARGE SCALE GENOMIC DNA]</scope>
    <source>
        <strain evidence="2 3">NL1</strain>
    </source>
</reference>
<evidence type="ECO:0000313" key="3">
    <source>
        <dbReference type="Proteomes" id="UP000242519"/>
    </source>
</evidence>
<proteinExistence type="predicted"/>